<keyword evidence="4 9" id="KW-0963">Cytoplasm</keyword>
<dbReference type="SUPFAM" id="SSF56784">
    <property type="entry name" value="HAD-like"/>
    <property type="match status" value="1"/>
</dbReference>
<evidence type="ECO:0000256" key="3">
    <source>
        <dbReference type="ARBA" id="ARBA00011245"/>
    </source>
</evidence>
<dbReference type="NCBIfam" id="TIGR01662">
    <property type="entry name" value="HAD-SF-IIIA"/>
    <property type="match status" value="1"/>
</dbReference>
<evidence type="ECO:0000256" key="9">
    <source>
        <dbReference type="PIRNR" id="PIRNR004682"/>
    </source>
</evidence>
<feature type="binding site" evidence="11">
    <location>
        <position position="100"/>
    </location>
    <ligand>
        <name>Zn(2+)</name>
        <dbReference type="ChEBI" id="CHEBI:29105"/>
    </ligand>
</feature>
<dbReference type="InterPro" id="IPR006543">
    <property type="entry name" value="Histidinol-phos"/>
</dbReference>
<keyword evidence="5 11" id="KW-0479">Metal-binding</keyword>
<feature type="binding site" evidence="11">
    <location>
        <position position="98"/>
    </location>
    <ligand>
        <name>Zn(2+)</name>
        <dbReference type="ChEBI" id="CHEBI:29105"/>
    </ligand>
</feature>
<comment type="subunit">
    <text evidence="3">Monomer.</text>
</comment>
<evidence type="ECO:0000256" key="6">
    <source>
        <dbReference type="ARBA" id="ARBA00022801"/>
    </source>
</evidence>
<feature type="binding site" evidence="11">
    <location>
        <position position="9"/>
    </location>
    <ligand>
        <name>Mg(2+)</name>
        <dbReference type="ChEBI" id="CHEBI:18420"/>
    </ligand>
</feature>
<dbReference type="EC" id="3.1.3.-" evidence="9"/>
<evidence type="ECO:0000256" key="5">
    <source>
        <dbReference type="ARBA" id="ARBA00022723"/>
    </source>
</evidence>
<protein>
    <recommendedName>
        <fullName evidence="8 9">D,D-heptose 1,7-bisphosphate phosphatase</fullName>
        <ecNumber evidence="9">3.1.3.-</ecNumber>
    </recommendedName>
</protein>
<dbReference type="PANTHER" id="PTHR42891">
    <property type="entry name" value="D-GLYCERO-BETA-D-MANNO-HEPTOSE-1,7-BISPHOSPHATE 7-PHOSPHATASE"/>
    <property type="match status" value="1"/>
</dbReference>
<feature type="binding site" evidence="11">
    <location>
        <position position="7"/>
    </location>
    <ligand>
        <name>Mg(2+)</name>
        <dbReference type="ChEBI" id="CHEBI:18420"/>
    </ligand>
</feature>
<dbReference type="Proteomes" id="UP000243297">
    <property type="component" value="Unassembled WGS sequence"/>
</dbReference>
<evidence type="ECO:0000313" key="13">
    <source>
        <dbReference type="Proteomes" id="UP000243297"/>
    </source>
</evidence>
<dbReference type="Gene3D" id="3.40.50.1000">
    <property type="entry name" value="HAD superfamily/HAD-like"/>
    <property type="match status" value="1"/>
</dbReference>
<dbReference type="Pfam" id="PF08645">
    <property type="entry name" value="PNK3P"/>
    <property type="match status" value="1"/>
</dbReference>
<evidence type="ECO:0000313" key="12">
    <source>
        <dbReference type="EMBL" id="SJZ95698.1"/>
    </source>
</evidence>
<evidence type="ECO:0000256" key="10">
    <source>
        <dbReference type="PIRSR" id="PIRSR004682-1"/>
    </source>
</evidence>
<comment type="cofactor">
    <cofactor evidence="11">
        <name>Zn(2+)</name>
        <dbReference type="ChEBI" id="CHEBI:29105"/>
    </cofactor>
</comment>
<feature type="binding site" evidence="11">
    <location>
        <position position="90"/>
    </location>
    <ligand>
        <name>Zn(2+)</name>
        <dbReference type="ChEBI" id="CHEBI:29105"/>
    </ligand>
</feature>
<organism evidence="12 13">
    <name type="scientific">Anaerorhabdus furcosa</name>
    <dbReference type="NCBI Taxonomy" id="118967"/>
    <lineage>
        <taxon>Bacteria</taxon>
        <taxon>Bacillati</taxon>
        <taxon>Bacillota</taxon>
        <taxon>Erysipelotrichia</taxon>
        <taxon>Erysipelotrichales</taxon>
        <taxon>Erysipelotrichaceae</taxon>
        <taxon>Anaerorhabdus</taxon>
    </lineage>
</organism>
<dbReference type="InterPro" id="IPR004446">
    <property type="entry name" value="Heptose_bisP_phosphatase"/>
</dbReference>
<dbReference type="PIRSF" id="PIRSF004682">
    <property type="entry name" value="GmhB"/>
    <property type="match status" value="1"/>
</dbReference>
<sequence>MKIAFLDRDGTINLDYPNQMWAKVKEPEFLEGSFEGLKFILSQGYQIIIITNQYIIQDGIITEKQYHEFHNLFLNRLKKEGITILDTFYCPHNDSEACSCKKPKDGLIRQALQKYPSIDLSNSFYVGDSLCDKQLANTMKLPFYTNNLALKEDSFYIKNLNDLRNYIKKK</sequence>
<dbReference type="NCBIfam" id="TIGR01656">
    <property type="entry name" value="Histidinol-ppas"/>
    <property type="match status" value="1"/>
</dbReference>
<name>A0A1T4PXL2_9FIRM</name>
<dbReference type="RefSeq" id="WP_078712594.1">
    <property type="nucleotide sequence ID" value="NZ_FUWY01000007.1"/>
</dbReference>
<keyword evidence="6 9" id="KW-0378">Hydrolase</keyword>
<evidence type="ECO:0000256" key="8">
    <source>
        <dbReference type="ARBA" id="ARBA00031828"/>
    </source>
</evidence>
<evidence type="ECO:0000256" key="2">
    <source>
        <dbReference type="ARBA" id="ARBA00004496"/>
    </source>
</evidence>
<comment type="cofactor">
    <cofactor evidence="1 11">
        <name>Mg(2+)</name>
        <dbReference type="ChEBI" id="CHEBI:18420"/>
    </cofactor>
</comment>
<dbReference type="GO" id="GO:0005975">
    <property type="term" value="P:carbohydrate metabolic process"/>
    <property type="evidence" value="ECO:0007669"/>
    <property type="project" value="InterPro"/>
</dbReference>
<comment type="subcellular location">
    <subcellularLocation>
        <location evidence="2 9">Cytoplasm</location>
    </subcellularLocation>
</comment>
<feature type="binding site" evidence="11">
    <location>
        <position position="128"/>
    </location>
    <ligand>
        <name>Mg(2+)</name>
        <dbReference type="ChEBI" id="CHEBI:18420"/>
    </ligand>
</feature>
<feature type="active site" description="Proton donor" evidence="10">
    <location>
        <position position="9"/>
    </location>
</feature>
<dbReference type="OrthoDB" id="9803871at2"/>
<keyword evidence="7 9" id="KW-0119">Carbohydrate metabolism</keyword>
<comment type="similarity">
    <text evidence="9">Belongs to the gmhB family.</text>
</comment>
<evidence type="ECO:0000256" key="11">
    <source>
        <dbReference type="PIRSR" id="PIRSR004682-4"/>
    </source>
</evidence>
<accession>A0A1T4PXL2</accession>
<keyword evidence="11" id="KW-0862">Zinc</keyword>
<dbReference type="EMBL" id="FUWY01000007">
    <property type="protein sequence ID" value="SJZ95698.1"/>
    <property type="molecule type" value="Genomic_DNA"/>
</dbReference>
<dbReference type="InterPro" id="IPR023214">
    <property type="entry name" value="HAD_sf"/>
</dbReference>
<dbReference type="GO" id="GO:0016791">
    <property type="term" value="F:phosphatase activity"/>
    <property type="evidence" value="ECO:0007669"/>
    <property type="project" value="InterPro"/>
</dbReference>
<reference evidence="13" key="1">
    <citation type="submission" date="2017-02" db="EMBL/GenBank/DDBJ databases">
        <authorList>
            <person name="Varghese N."/>
            <person name="Submissions S."/>
        </authorList>
    </citation>
    <scope>NUCLEOTIDE SEQUENCE [LARGE SCALE GENOMIC DNA]</scope>
    <source>
        <strain evidence="13">ATCC 25662</strain>
    </source>
</reference>
<dbReference type="InterPro" id="IPR006549">
    <property type="entry name" value="HAD-SF_hydro_IIIA"/>
</dbReference>
<dbReference type="GO" id="GO:0005737">
    <property type="term" value="C:cytoplasm"/>
    <property type="evidence" value="ECO:0007669"/>
    <property type="project" value="UniProtKB-SubCell"/>
</dbReference>
<evidence type="ECO:0000256" key="7">
    <source>
        <dbReference type="ARBA" id="ARBA00023277"/>
    </source>
</evidence>
<dbReference type="InterPro" id="IPR036412">
    <property type="entry name" value="HAD-like_sf"/>
</dbReference>
<dbReference type="InterPro" id="IPR013954">
    <property type="entry name" value="PNK3P"/>
</dbReference>
<dbReference type="STRING" id="118967.SAMN02745191_2203"/>
<dbReference type="PANTHER" id="PTHR42891:SF1">
    <property type="entry name" value="D-GLYCERO-BETA-D-MANNO-HEPTOSE-1,7-BISPHOSPHATE 7-PHOSPHATASE"/>
    <property type="match status" value="1"/>
</dbReference>
<evidence type="ECO:0000256" key="4">
    <source>
        <dbReference type="ARBA" id="ARBA00022490"/>
    </source>
</evidence>
<proteinExistence type="inferred from homology"/>
<evidence type="ECO:0000256" key="1">
    <source>
        <dbReference type="ARBA" id="ARBA00001946"/>
    </source>
</evidence>
<keyword evidence="13" id="KW-1185">Reference proteome</keyword>
<keyword evidence="11" id="KW-0460">Magnesium</keyword>
<gene>
    <name evidence="12" type="ORF">SAMN02745191_2203</name>
</gene>
<dbReference type="GO" id="GO:0046872">
    <property type="term" value="F:metal ion binding"/>
    <property type="evidence" value="ECO:0007669"/>
    <property type="project" value="UniProtKB-KW"/>
</dbReference>
<feature type="active site" description="Nucleophile" evidence="10">
    <location>
        <position position="7"/>
    </location>
</feature>
<feature type="binding site" evidence="11">
    <location>
        <position position="92"/>
    </location>
    <ligand>
        <name>Zn(2+)</name>
        <dbReference type="ChEBI" id="CHEBI:29105"/>
    </ligand>
</feature>
<dbReference type="AlphaFoldDB" id="A0A1T4PXL2"/>